<keyword evidence="2" id="KW-1133">Transmembrane helix</keyword>
<dbReference type="AlphaFoldDB" id="A4BD49"/>
<evidence type="ECO:0000313" key="4">
    <source>
        <dbReference type="Proteomes" id="UP000005953"/>
    </source>
</evidence>
<feature type="transmembrane region" description="Helical" evidence="2">
    <location>
        <begin position="6"/>
        <end position="22"/>
    </location>
</feature>
<keyword evidence="1" id="KW-0175">Coiled coil</keyword>
<sequence length="73" mass="8471">MTFSTMLVAMLLIAVVGTVLILQQVRNLRKTDETDDRERRLEAQLRSLEARVQTLERIATDRKQTLKDEIDTL</sequence>
<proteinExistence type="predicted"/>
<keyword evidence="2" id="KW-0812">Transmembrane</keyword>
<keyword evidence="3" id="KW-0326">Glycosidase</keyword>
<dbReference type="Proteomes" id="UP000005953">
    <property type="component" value="Unassembled WGS sequence"/>
</dbReference>
<evidence type="ECO:0000313" key="3">
    <source>
        <dbReference type="EMBL" id="EAR09793.1"/>
    </source>
</evidence>
<name>A4BD49_9GAMM</name>
<evidence type="ECO:0000256" key="2">
    <source>
        <dbReference type="SAM" id="Phobius"/>
    </source>
</evidence>
<feature type="coiled-coil region" evidence="1">
    <location>
        <begin position="31"/>
        <end position="58"/>
    </location>
</feature>
<dbReference type="RefSeq" id="WP_008048250.1">
    <property type="nucleotide sequence ID" value="NZ_CH724155.1"/>
</dbReference>
<dbReference type="OrthoDB" id="6268604at2"/>
<keyword evidence="2" id="KW-0472">Membrane</keyword>
<dbReference type="EMBL" id="AAOE01000007">
    <property type="protein sequence ID" value="EAR09793.1"/>
    <property type="molecule type" value="Genomic_DNA"/>
</dbReference>
<dbReference type="STRING" id="314283.MED297_05574"/>
<evidence type="ECO:0000256" key="1">
    <source>
        <dbReference type="SAM" id="Coils"/>
    </source>
</evidence>
<dbReference type="HOGENOM" id="CLU_2702208_0_0_6"/>
<dbReference type="EC" id="3.2.1.23" evidence="3"/>
<gene>
    <name evidence="3" type="primary">lacZ</name>
    <name evidence="3" type="ORF">MED297_05574</name>
</gene>
<organism evidence="3 4">
    <name type="scientific">Reinekea blandensis MED297</name>
    <dbReference type="NCBI Taxonomy" id="314283"/>
    <lineage>
        <taxon>Bacteria</taxon>
        <taxon>Pseudomonadati</taxon>
        <taxon>Pseudomonadota</taxon>
        <taxon>Gammaproteobacteria</taxon>
        <taxon>Oceanospirillales</taxon>
        <taxon>Saccharospirillaceae</taxon>
        <taxon>Reinekea</taxon>
    </lineage>
</organism>
<keyword evidence="3" id="KW-0378">Hydrolase</keyword>
<reference evidence="3 4" key="1">
    <citation type="submission" date="2006-02" db="EMBL/GenBank/DDBJ databases">
        <authorList>
            <person name="Pinhassi J."/>
            <person name="Pedros-Alio C."/>
            <person name="Ferriera S."/>
            <person name="Johnson J."/>
            <person name="Kravitz S."/>
            <person name="Halpern A."/>
            <person name="Remington K."/>
            <person name="Beeson K."/>
            <person name="Tran B."/>
            <person name="Rogers Y.-H."/>
            <person name="Friedman R."/>
            <person name="Venter J.C."/>
        </authorList>
    </citation>
    <scope>NUCLEOTIDE SEQUENCE [LARGE SCALE GENOMIC DNA]</scope>
    <source>
        <strain evidence="3 4">MED297</strain>
    </source>
</reference>
<accession>A4BD49</accession>
<dbReference type="GO" id="GO:0004565">
    <property type="term" value="F:beta-galactosidase activity"/>
    <property type="evidence" value="ECO:0007669"/>
    <property type="project" value="UniProtKB-EC"/>
</dbReference>
<comment type="caution">
    <text evidence="3">The sequence shown here is derived from an EMBL/GenBank/DDBJ whole genome shotgun (WGS) entry which is preliminary data.</text>
</comment>
<protein>
    <submittedName>
        <fullName evidence="3">Beta-D-galactosidase</fullName>
        <ecNumber evidence="3">3.2.1.23</ecNumber>
    </submittedName>
</protein>
<keyword evidence="4" id="KW-1185">Reference proteome</keyword>